<organism evidence="3">
    <name type="scientific">Micromonas pusilla</name>
    <name type="common">Picoplanktonic green alga</name>
    <name type="synonym">Chromulina pusilla</name>
    <dbReference type="NCBI Taxonomy" id="38833"/>
    <lineage>
        <taxon>Eukaryota</taxon>
        <taxon>Viridiplantae</taxon>
        <taxon>Chlorophyta</taxon>
        <taxon>Mamiellophyceae</taxon>
        <taxon>Mamiellales</taxon>
        <taxon>Mamiellaceae</taxon>
        <taxon>Micromonas</taxon>
    </lineage>
</organism>
<keyword evidence="2" id="KW-0472">Membrane</keyword>
<reference evidence="3" key="1">
    <citation type="submission" date="2021-01" db="EMBL/GenBank/DDBJ databases">
        <authorList>
            <person name="Corre E."/>
            <person name="Pelletier E."/>
            <person name="Niang G."/>
            <person name="Scheremetjew M."/>
            <person name="Finn R."/>
            <person name="Kale V."/>
            <person name="Holt S."/>
            <person name="Cochrane G."/>
            <person name="Meng A."/>
            <person name="Brown T."/>
            <person name="Cohen L."/>
        </authorList>
    </citation>
    <scope>NUCLEOTIDE SEQUENCE</scope>
    <source>
        <strain evidence="3">CCMP1723</strain>
    </source>
</reference>
<sequence length="440" mass="48691">MSRTSHHEKSAHDTAASCGATASSSPPTSEETPLLPHTGRLYESPLTNFQRRHAAIIAAVLALAALAGLALVRARGDATVPLDVASPNLGGHHHHEKSHENSRPQRVADVSQPNTEQQQHMNDNVPIYYAAPAGAHKGKVSMLCLSPKVWSTSMGLLLLAGYHPAEIENTLGKTSTNPAVVAKYRDGFNGVAAAHDALTLPAPRSHHALDKKDQYFLTRDPLDRLYSGYSGKILCDNKGVDADECECDYVMKYLEAMFFDSDQDSVSKEEMSESFESLKADWHRRNLCSEPNFGGFVDWLDHAFTKSPAFTKQRVKRVGDSWFNHFVPQTWLGCGFDIESELTILKTEEESKWYPSFIDHFGLKYAHELDGETWGRIPGGAEPQPCFYQCGSLSCDEMVGGNCPYEPPAGRKYSEMYTPELKEQACRIFADDLAVLGYEC</sequence>
<evidence type="ECO:0008006" key="4">
    <source>
        <dbReference type="Google" id="ProtNLM"/>
    </source>
</evidence>
<feature type="transmembrane region" description="Helical" evidence="2">
    <location>
        <begin position="54"/>
        <end position="72"/>
    </location>
</feature>
<dbReference type="EMBL" id="HBEQ01008131">
    <property type="protein sequence ID" value="CAD8519085.1"/>
    <property type="molecule type" value="Transcribed_RNA"/>
</dbReference>
<dbReference type="AlphaFoldDB" id="A0A7S0IE69"/>
<evidence type="ECO:0000313" key="3">
    <source>
        <dbReference type="EMBL" id="CAD8519085.1"/>
    </source>
</evidence>
<dbReference type="GO" id="GO:0008146">
    <property type="term" value="F:sulfotransferase activity"/>
    <property type="evidence" value="ECO:0007669"/>
    <property type="project" value="InterPro"/>
</dbReference>
<gene>
    <name evidence="3" type="ORF">MCOM1403_LOCUS6511</name>
</gene>
<dbReference type="GO" id="GO:0016020">
    <property type="term" value="C:membrane"/>
    <property type="evidence" value="ECO:0007669"/>
    <property type="project" value="InterPro"/>
</dbReference>
<feature type="compositionally biased region" description="Basic and acidic residues" evidence="1">
    <location>
        <begin position="1"/>
        <end position="12"/>
    </location>
</feature>
<evidence type="ECO:0000256" key="2">
    <source>
        <dbReference type="SAM" id="Phobius"/>
    </source>
</evidence>
<name>A0A7S0IE69_MICPS</name>
<dbReference type="Pfam" id="PF03567">
    <property type="entry name" value="Sulfotransfer_2"/>
    <property type="match status" value="1"/>
</dbReference>
<feature type="region of interest" description="Disordered" evidence="1">
    <location>
        <begin position="85"/>
        <end position="118"/>
    </location>
</feature>
<keyword evidence="2" id="KW-1133">Transmembrane helix</keyword>
<protein>
    <recommendedName>
        <fullName evidence="4">Sulfotransferase</fullName>
    </recommendedName>
</protein>
<feature type="compositionally biased region" description="Low complexity" evidence="1">
    <location>
        <begin position="14"/>
        <end position="36"/>
    </location>
</feature>
<evidence type="ECO:0000256" key="1">
    <source>
        <dbReference type="SAM" id="MobiDB-lite"/>
    </source>
</evidence>
<feature type="region of interest" description="Disordered" evidence="1">
    <location>
        <begin position="1"/>
        <end position="39"/>
    </location>
</feature>
<proteinExistence type="predicted"/>
<keyword evidence="2" id="KW-0812">Transmembrane</keyword>
<accession>A0A7S0IE69</accession>
<dbReference type="InterPro" id="IPR005331">
    <property type="entry name" value="Sulfotransferase"/>
</dbReference>